<evidence type="ECO:0000256" key="11">
    <source>
        <dbReference type="ARBA" id="ARBA00029811"/>
    </source>
</evidence>
<accession>A0A495JMX2</accession>
<evidence type="ECO:0000256" key="2">
    <source>
        <dbReference type="ARBA" id="ARBA00001947"/>
    </source>
</evidence>
<dbReference type="CDD" id="cd09603">
    <property type="entry name" value="M1_APN_like"/>
    <property type="match status" value="1"/>
</dbReference>
<reference evidence="15 16" key="1">
    <citation type="submission" date="2018-10" db="EMBL/GenBank/DDBJ databases">
        <title>Sequencing the genomes of 1000 actinobacteria strains.</title>
        <authorList>
            <person name="Klenk H.-P."/>
        </authorList>
    </citation>
    <scope>NUCLEOTIDE SEQUENCE [LARGE SCALE GENOMIC DNA]</scope>
    <source>
        <strain evidence="15 16">DSM 45175</strain>
    </source>
</reference>
<dbReference type="GO" id="GO:0016285">
    <property type="term" value="F:alanyl aminopeptidase activity"/>
    <property type="evidence" value="ECO:0007669"/>
    <property type="project" value="UniProtKB-EC"/>
</dbReference>
<dbReference type="InterPro" id="IPR050344">
    <property type="entry name" value="Peptidase_M1_aminopeptidases"/>
</dbReference>
<evidence type="ECO:0000259" key="14">
    <source>
        <dbReference type="Pfam" id="PF17900"/>
    </source>
</evidence>
<dbReference type="InterPro" id="IPR014782">
    <property type="entry name" value="Peptidase_M1_dom"/>
</dbReference>
<protein>
    <recommendedName>
        <fullName evidence="5">Aminopeptidase N</fullName>
        <ecNumber evidence="4">3.4.11.2</ecNumber>
    </recommendedName>
    <alternativeName>
        <fullName evidence="11">Alanine aminopeptidase</fullName>
    </alternativeName>
    <alternativeName>
        <fullName evidence="12">Lysyl aminopeptidase</fullName>
    </alternativeName>
</protein>
<comment type="catalytic activity">
    <reaction evidence="1">
        <text>Release of an N-terminal amino acid, Xaa-|-Yaa- from a peptide, amide or arylamide. Xaa is preferably Ala, but may be most amino acids including Pro (slow action). When a terminal hydrophobic residue is followed by a prolyl residue, the two may be released as an intact Xaa-Pro dipeptide.</text>
        <dbReference type="EC" id="3.4.11.2"/>
    </reaction>
</comment>
<evidence type="ECO:0000256" key="4">
    <source>
        <dbReference type="ARBA" id="ARBA00012564"/>
    </source>
</evidence>
<evidence type="ECO:0000256" key="1">
    <source>
        <dbReference type="ARBA" id="ARBA00000098"/>
    </source>
</evidence>
<comment type="caution">
    <text evidence="15">The sequence shown here is derived from an EMBL/GenBank/DDBJ whole genome shotgun (WGS) entry which is preliminary data.</text>
</comment>
<dbReference type="PANTHER" id="PTHR11533">
    <property type="entry name" value="PROTEASE M1 ZINC METALLOPROTEASE"/>
    <property type="match status" value="1"/>
</dbReference>
<keyword evidence="6" id="KW-0645">Protease</keyword>
<dbReference type="InterPro" id="IPR027268">
    <property type="entry name" value="Peptidase_M4/M1_CTD_sf"/>
</dbReference>
<evidence type="ECO:0000256" key="12">
    <source>
        <dbReference type="ARBA" id="ARBA00031533"/>
    </source>
</evidence>
<dbReference type="SUPFAM" id="SSF55486">
    <property type="entry name" value="Metalloproteases ('zincins'), catalytic domain"/>
    <property type="match status" value="1"/>
</dbReference>
<evidence type="ECO:0000256" key="3">
    <source>
        <dbReference type="ARBA" id="ARBA00010136"/>
    </source>
</evidence>
<dbReference type="PRINTS" id="PR00756">
    <property type="entry name" value="ALADIPTASE"/>
</dbReference>
<comment type="cofactor">
    <cofactor evidence="2">
        <name>Zn(2+)</name>
        <dbReference type="ChEBI" id="CHEBI:29105"/>
    </cofactor>
</comment>
<keyword evidence="8" id="KW-0378">Hydrolase</keyword>
<keyword evidence="7" id="KW-0479">Metal-binding</keyword>
<evidence type="ECO:0000313" key="16">
    <source>
        <dbReference type="Proteomes" id="UP000277671"/>
    </source>
</evidence>
<gene>
    <name evidence="15" type="ORF">BDK92_4539</name>
</gene>
<proteinExistence type="inferred from homology"/>
<dbReference type="Gene3D" id="1.10.390.10">
    <property type="entry name" value="Neutral Protease Domain 2"/>
    <property type="match status" value="1"/>
</dbReference>
<name>A0A495JMX2_9ACTN</name>
<dbReference type="InterPro" id="IPR045357">
    <property type="entry name" value="Aminopeptidase_N-like_N"/>
</dbReference>
<dbReference type="InterPro" id="IPR042097">
    <property type="entry name" value="Aminopeptidase_N-like_N_sf"/>
</dbReference>
<dbReference type="InterPro" id="IPR001930">
    <property type="entry name" value="Peptidase_M1"/>
</dbReference>
<feature type="domain" description="Peptidase M1 membrane alanine aminopeptidase" evidence="13">
    <location>
        <begin position="337"/>
        <end position="475"/>
    </location>
</feature>
<dbReference type="AlphaFoldDB" id="A0A495JMX2"/>
<dbReference type="Gene3D" id="2.60.40.1730">
    <property type="entry name" value="tricorn interacting facor f3 domain"/>
    <property type="match status" value="1"/>
</dbReference>
<dbReference type="PANTHER" id="PTHR11533:SF297">
    <property type="entry name" value="AMINOPEPTIDASE N"/>
    <property type="match status" value="1"/>
</dbReference>
<sequence length="489" mass="51552">MTHGRWLRGGSGRTAGGARPVVALALVGVLALTAGACTGSGDPGSSRAGGFQPGADGVGDPYFPTYGNGGYDVANYALKVRYDPASDRLTGTATISATATANLSRFNLDLVGLTVSAVTVEGERAEFRHDEGELIVTPGRGLARDGRFTVEVTYDGVPEPVDSPDLGEGGFMATADGAVALGQPESASTWFPVNDHPQDKASYEIAVTVPEGLSALSNGVPGERSTAGGWTTWRWSERTPMASYLAMLVIGDYRVREGEHAGKPLVTAVAAGLPEGGPAEVSLNRTGEIADFLATQFGPYPFEAYGGVAVSDRRIGYALETQARPVYGPAFFTSGPNDSVVAHELAHQWFGDSVSVRRWSDLWLNEGFATYAEWLWAQHDGGVTAQQAFDQGYAATDWSKPALDPGRSALFGRPVYQRGALAVHALRLTVGDEVFFRILKTWTAEKRNASVVTGDLITVAERVAGRPLGPLLDAWLSGTTAPPPPPPVA</sequence>
<dbReference type="Proteomes" id="UP000277671">
    <property type="component" value="Unassembled WGS sequence"/>
</dbReference>
<dbReference type="GO" id="GO:0008237">
    <property type="term" value="F:metallopeptidase activity"/>
    <property type="evidence" value="ECO:0007669"/>
    <property type="project" value="UniProtKB-KW"/>
</dbReference>
<evidence type="ECO:0000256" key="8">
    <source>
        <dbReference type="ARBA" id="ARBA00022801"/>
    </source>
</evidence>
<feature type="domain" description="Aminopeptidase N-like N-terminal" evidence="14">
    <location>
        <begin position="75"/>
        <end position="245"/>
    </location>
</feature>
<keyword evidence="16" id="KW-1185">Reference proteome</keyword>
<evidence type="ECO:0000256" key="9">
    <source>
        <dbReference type="ARBA" id="ARBA00022833"/>
    </source>
</evidence>
<dbReference type="Pfam" id="PF01433">
    <property type="entry name" value="Peptidase_M1"/>
    <property type="match status" value="1"/>
</dbReference>
<dbReference type="EC" id="3.4.11.2" evidence="4"/>
<organism evidence="15 16">
    <name type="scientific">Micromonospora pisi</name>
    <dbReference type="NCBI Taxonomy" id="589240"/>
    <lineage>
        <taxon>Bacteria</taxon>
        <taxon>Bacillati</taxon>
        <taxon>Actinomycetota</taxon>
        <taxon>Actinomycetes</taxon>
        <taxon>Micromonosporales</taxon>
        <taxon>Micromonosporaceae</taxon>
        <taxon>Micromonospora</taxon>
    </lineage>
</organism>
<dbReference type="GO" id="GO:0006508">
    <property type="term" value="P:proteolysis"/>
    <property type="evidence" value="ECO:0007669"/>
    <property type="project" value="UniProtKB-KW"/>
</dbReference>
<keyword evidence="9" id="KW-0862">Zinc</keyword>
<comment type="similarity">
    <text evidence="3">Belongs to the peptidase M1 family.</text>
</comment>
<evidence type="ECO:0000256" key="10">
    <source>
        <dbReference type="ARBA" id="ARBA00023049"/>
    </source>
</evidence>
<evidence type="ECO:0000259" key="13">
    <source>
        <dbReference type="Pfam" id="PF01433"/>
    </source>
</evidence>
<dbReference type="EMBL" id="RBKT01000001">
    <property type="protein sequence ID" value="RKR90171.1"/>
    <property type="molecule type" value="Genomic_DNA"/>
</dbReference>
<evidence type="ECO:0000256" key="6">
    <source>
        <dbReference type="ARBA" id="ARBA00022670"/>
    </source>
</evidence>
<evidence type="ECO:0000256" key="7">
    <source>
        <dbReference type="ARBA" id="ARBA00022723"/>
    </source>
</evidence>
<dbReference type="GO" id="GO:0008270">
    <property type="term" value="F:zinc ion binding"/>
    <property type="evidence" value="ECO:0007669"/>
    <property type="project" value="InterPro"/>
</dbReference>
<evidence type="ECO:0000256" key="5">
    <source>
        <dbReference type="ARBA" id="ARBA00015611"/>
    </source>
</evidence>
<keyword evidence="10" id="KW-0482">Metalloprotease</keyword>
<dbReference type="Pfam" id="PF17900">
    <property type="entry name" value="Peptidase_M1_N"/>
    <property type="match status" value="1"/>
</dbReference>
<dbReference type="SUPFAM" id="SSF63737">
    <property type="entry name" value="Leukotriene A4 hydrolase N-terminal domain"/>
    <property type="match status" value="1"/>
</dbReference>
<evidence type="ECO:0000313" key="15">
    <source>
        <dbReference type="EMBL" id="RKR90171.1"/>
    </source>
</evidence>